<dbReference type="InterPro" id="IPR023631">
    <property type="entry name" value="Amidase_dom"/>
</dbReference>
<evidence type="ECO:0000259" key="1">
    <source>
        <dbReference type="Pfam" id="PF01425"/>
    </source>
</evidence>
<evidence type="ECO:0000313" key="3">
    <source>
        <dbReference type="Proteomes" id="UP000245380"/>
    </source>
</evidence>
<dbReference type="EMBL" id="MPDK01000008">
    <property type="protein sequence ID" value="PWI57813.1"/>
    <property type="molecule type" value="Genomic_DNA"/>
</dbReference>
<name>A0A2U3D965_SULT2</name>
<evidence type="ECO:0000313" key="2">
    <source>
        <dbReference type="EMBL" id="PWI57813.1"/>
    </source>
</evidence>
<protein>
    <submittedName>
        <fullName evidence="2">Amidase</fullName>
    </submittedName>
</protein>
<gene>
    <name evidence="2" type="ORF">BM613_06370</name>
</gene>
<dbReference type="RefSeq" id="WP_109430345.1">
    <property type="nucleotide sequence ID" value="NZ_MPDK01000008.1"/>
</dbReference>
<comment type="caution">
    <text evidence="2">The sequence shown here is derived from an EMBL/GenBank/DDBJ whole genome shotgun (WGS) entry which is preliminary data.</text>
</comment>
<dbReference type="NCBIfam" id="NF005300">
    <property type="entry name" value="PRK06828.1"/>
    <property type="match status" value="1"/>
</dbReference>
<dbReference type="SUPFAM" id="SSF75304">
    <property type="entry name" value="Amidase signature (AS) enzymes"/>
    <property type="match status" value="1"/>
</dbReference>
<dbReference type="AlphaFoldDB" id="A0A2U3D965"/>
<dbReference type="Proteomes" id="UP000245380">
    <property type="component" value="Unassembled WGS sequence"/>
</dbReference>
<proteinExistence type="predicted"/>
<dbReference type="OrthoDB" id="9811471at2"/>
<dbReference type="PANTHER" id="PTHR42678">
    <property type="entry name" value="AMIDASE"/>
    <property type="match status" value="1"/>
</dbReference>
<accession>A0A2U3D965</accession>
<reference evidence="2 3" key="1">
    <citation type="submission" date="2016-11" db="EMBL/GenBank/DDBJ databases">
        <title>Comparative genomics of Acidibacillus ferroxidans species.</title>
        <authorList>
            <person name="Oliveira G."/>
            <person name="Nunes G."/>
            <person name="Oliveira R."/>
            <person name="Araujo F."/>
            <person name="Salim A."/>
            <person name="Scholte L."/>
            <person name="Morais D."/>
            <person name="Nancucheo I."/>
            <person name="Johnson D.B."/>
            <person name="Grail B."/>
            <person name="Bittencourt J."/>
            <person name="Valadares R."/>
        </authorList>
    </citation>
    <scope>NUCLEOTIDE SEQUENCE [LARGE SCALE GENOMIC DNA]</scope>
    <source>
        <strain evidence="2 3">Y002</strain>
    </source>
</reference>
<sequence length="483" mass="51865">MDASQFEEWTISDLQQAMGAGEMTAVDITLLYLQRIAEFDQQGKHIGSVLEVNPDALFLANACDEERARGILRGPLHGIPVLLKDNIDTADKMHTSAGSVALANSYAQADAFVVEQLRKAGAVILGKTNMTEWANFMTENMPNGYSSRGGQVLNPYGPGVHDVGGSSSGSGAAVSANFTAFAIGTETSGSILSPASQNSIVGLKPTIGLISRRGMIPIAFSQDTAGPMARTVRDVALVLGALTGVDKQDSATYAGERLRLADYSFGLTTAGLNGARIGVAREPYFHELTKSQVALLDAAIQVMKDCGARVQDPVVLPSANEETDYEVLVYEFKVALNAYLQRLPSTVPVHSLADVIAFNEEHAAIALKYGQTILKQSEMTSGTLVEPKYIYSRLRDLRQSRERGLDVAFFEQGFEAVVFPAHFGADIAAKAGYPSLTVPAGYDDKGFPIGVTFCGPAFSEHKLLQFGYAFEQATRHRISPQLL</sequence>
<dbReference type="InterPro" id="IPR036928">
    <property type="entry name" value="AS_sf"/>
</dbReference>
<organism evidence="2 3">
    <name type="scientific">Sulfoacidibacillus thermotolerans</name>
    <name type="common">Acidibacillus sulfuroxidans</name>
    <dbReference type="NCBI Taxonomy" id="1765684"/>
    <lineage>
        <taxon>Bacteria</taxon>
        <taxon>Bacillati</taxon>
        <taxon>Bacillota</taxon>
        <taxon>Bacilli</taxon>
        <taxon>Bacillales</taxon>
        <taxon>Alicyclobacillaceae</taxon>
        <taxon>Sulfoacidibacillus</taxon>
    </lineage>
</organism>
<dbReference type="PANTHER" id="PTHR42678:SF34">
    <property type="entry name" value="OS04G0183300 PROTEIN"/>
    <property type="match status" value="1"/>
</dbReference>
<feature type="domain" description="Amidase" evidence="1">
    <location>
        <begin position="27"/>
        <end position="357"/>
    </location>
</feature>
<keyword evidence="3" id="KW-1185">Reference proteome</keyword>
<dbReference type="Pfam" id="PF01425">
    <property type="entry name" value="Amidase"/>
    <property type="match status" value="1"/>
</dbReference>
<dbReference type="Gene3D" id="3.90.1300.10">
    <property type="entry name" value="Amidase signature (AS) domain"/>
    <property type="match status" value="1"/>
</dbReference>